<gene>
    <name evidence="1" type="ORF">M878_37455</name>
</gene>
<name>V6JQC4_STRRC</name>
<dbReference type="RefSeq" id="WP_023552143.1">
    <property type="nucleotide sequence ID" value="NZ_CM002285.1"/>
</dbReference>
<protein>
    <submittedName>
        <fullName evidence="1">Uncharacterized protein</fullName>
    </submittedName>
</protein>
<accession>V6JQC4</accession>
<dbReference type="HOGENOM" id="CLU_2884158_0_0_11"/>
<dbReference type="STRING" id="1352936.M878_37455"/>
<dbReference type="EMBL" id="AWQX01000327">
    <property type="protein sequence ID" value="EST21311.1"/>
    <property type="molecule type" value="Genomic_DNA"/>
</dbReference>
<sequence>MGRPNGKTVAGKAGAAEIVRVAPELPEPEGVDAFGMRGPATAPNIKPPSCTGRCAGSCYLMLL</sequence>
<dbReference type="AlphaFoldDB" id="V6JQC4"/>
<proteinExistence type="predicted"/>
<organism evidence="1 2">
    <name type="scientific">Streptomyces roseochromogenus subsp. oscitans DS 12.976</name>
    <dbReference type="NCBI Taxonomy" id="1352936"/>
    <lineage>
        <taxon>Bacteria</taxon>
        <taxon>Bacillati</taxon>
        <taxon>Actinomycetota</taxon>
        <taxon>Actinomycetes</taxon>
        <taxon>Kitasatosporales</taxon>
        <taxon>Streptomycetaceae</taxon>
        <taxon>Streptomyces</taxon>
    </lineage>
</organism>
<dbReference type="PATRIC" id="fig|1352936.5.peg.7768"/>
<evidence type="ECO:0000313" key="1">
    <source>
        <dbReference type="EMBL" id="EST21311.1"/>
    </source>
</evidence>
<comment type="caution">
    <text evidence="1">The sequence shown here is derived from an EMBL/GenBank/DDBJ whole genome shotgun (WGS) entry which is preliminary data.</text>
</comment>
<dbReference type="Proteomes" id="UP000017984">
    <property type="component" value="Chromosome"/>
</dbReference>
<reference evidence="1 2" key="1">
    <citation type="journal article" date="2014" name="Genome Announc.">
        <title>Draft Genome Sequence of Streptomyces roseochromogenes subsp. oscitans DS 12.976, Producer of the Aminocoumarin Antibiotic Clorobiocin.</title>
        <authorList>
            <person name="Ruckert C."/>
            <person name="Kalinowski J."/>
            <person name="Heide L."/>
            <person name="Apel A.K."/>
        </authorList>
    </citation>
    <scope>NUCLEOTIDE SEQUENCE [LARGE SCALE GENOMIC DNA]</scope>
    <source>
        <strain evidence="1 2">DS 12.976</strain>
    </source>
</reference>
<evidence type="ECO:0000313" key="2">
    <source>
        <dbReference type="Proteomes" id="UP000017984"/>
    </source>
</evidence>
<keyword evidence="2" id="KW-1185">Reference proteome</keyword>